<dbReference type="InterPro" id="IPR050185">
    <property type="entry name" value="Ub_carboxyl-term_hydrolase"/>
</dbReference>
<dbReference type="InterPro" id="IPR001394">
    <property type="entry name" value="Peptidase_C19_UCH"/>
</dbReference>
<proteinExistence type="predicted"/>
<name>A0A9D4C5P9_DREPO</name>
<dbReference type="Proteomes" id="UP000828390">
    <property type="component" value="Unassembled WGS sequence"/>
</dbReference>
<dbReference type="GO" id="GO:0016579">
    <property type="term" value="P:protein deubiquitination"/>
    <property type="evidence" value="ECO:0007669"/>
    <property type="project" value="InterPro"/>
</dbReference>
<dbReference type="SUPFAM" id="SSF54001">
    <property type="entry name" value="Cysteine proteinases"/>
    <property type="match status" value="1"/>
</dbReference>
<dbReference type="GO" id="GO:0004843">
    <property type="term" value="F:cysteine-type deubiquitinase activity"/>
    <property type="evidence" value="ECO:0007669"/>
    <property type="project" value="UniProtKB-EC"/>
</dbReference>
<evidence type="ECO:0000259" key="4">
    <source>
        <dbReference type="PROSITE" id="PS50235"/>
    </source>
</evidence>
<feature type="region of interest" description="Disordered" evidence="3">
    <location>
        <begin position="43"/>
        <end position="69"/>
    </location>
</feature>
<feature type="non-terminal residue" evidence="5">
    <location>
        <position position="488"/>
    </location>
</feature>
<sequence>MAGLPTKKKTNDFEIPSKTTSRMLKNARQVARTVDDEHALKYRNDGTLKGNPSRATDLSSISKKAKKHSGRLEERCKELTAIINRTREKMKYLKSLQKECSDLCEAYAKVMEIVDMEGATSSCITTLKNLDFFIAECLESQEVRAKRNQSLTTMKELKTKLQKYLAEPGESDMDDGLEELPDVMKSSHSKDDDPHASAFLKKKTPIKHDVQALTGLKNLGNSCYMNSTIQCLNNTLQLVNYFRSDSYRQTNCNRHHGQLVYEFAYLVKDLWSGEHLCIKPELFKAAIGRCQPKFAGSKQEDCQEFLTFLMEGLHEGLNKVKVKKQIQEQTNEGLTDEMAAEISWRDHKLNNDSILVELFQGQFKKTIMCRTCSKQIVDFETFMYLFLPIPNTTYCTLQDCLMHFSAEKSVTGNCLMPAPNCGENSDTFMKLEIWKVPQILIIVLKRFKMEGNWWTKIDAPVDIPTRDVDFSRFVIGPRPKIYNLYAVS</sequence>
<dbReference type="PANTHER" id="PTHR21646:SF46">
    <property type="entry name" value="UBIQUITIN CARBOXYL-TERMINAL HYDROLASE"/>
    <property type="match status" value="1"/>
</dbReference>
<evidence type="ECO:0000256" key="2">
    <source>
        <dbReference type="ARBA" id="ARBA00012759"/>
    </source>
</evidence>
<keyword evidence="6" id="KW-1185">Reference proteome</keyword>
<dbReference type="GO" id="GO:0003743">
    <property type="term" value="F:translation initiation factor activity"/>
    <property type="evidence" value="ECO:0007669"/>
    <property type="project" value="InterPro"/>
</dbReference>
<dbReference type="PROSITE" id="PS50235">
    <property type="entry name" value="USP_3"/>
    <property type="match status" value="1"/>
</dbReference>
<dbReference type="PROSITE" id="PS00972">
    <property type="entry name" value="USP_1"/>
    <property type="match status" value="1"/>
</dbReference>
<dbReference type="CDD" id="cd02674">
    <property type="entry name" value="Peptidase_C19R"/>
    <property type="match status" value="1"/>
</dbReference>
<dbReference type="InterPro" id="IPR018200">
    <property type="entry name" value="USP_CS"/>
</dbReference>
<dbReference type="GO" id="GO:0031369">
    <property type="term" value="F:translation initiation factor binding"/>
    <property type="evidence" value="ECO:0007669"/>
    <property type="project" value="InterPro"/>
</dbReference>
<gene>
    <name evidence="5" type="ORF">DPMN_060379</name>
</gene>
<evidence type="ECO:0000313" key="6">
    <source>
        <dbReference type="Proteomes" id="UP000828390"/>
    </source>
</evidence>
<reference evidence="5" key="2">
    <citation type="submission" date="2020-11" db="EMBL/GenBank/DDBJ databases">
        <authorList>
            <person name="McCartney M.A."/>
            <person name="Auch B."/>
            <person name="Kono T."/>
            <person name="Mallez S."/>
            <person name="Becker A."/>
            <person name="Gohl D.M."/>
            <person name="Silverstein K.A.T."/>
            <person name="Koren S."/>
            <person name="Bechman K.B."/>
            <person name="Herman A."/>
            <person name="Abrahante J.E."/>
            <person name="Garbe J."/>
        </authorList>
    </citation>
    <scope>NUCLEOTIDE SEQUENCE</scope>
    <source>
        <strain evidence="5">Duluth1</strain>
        <tissue evidence="5">Whole animal</tissue>
    </source>
</reference>
<dbReference type="EC" id="3.4.19.12" evidence="2"/>
<comment type="caution">
    <text evidence="5">The sequence shown here is derived from an EMBL/GenBank/DDBJ whole genome shotgun (WGS) entry which is preliminary data.</text>
</comment>
<dbReference type="Gene3D" id="3.90.70.10">
    <property type="entry name" value="Cysteine proteinases"/>
    <property type="match status" value="1"/>
</dbReference>
<dbReference type="Pfam" id="PF00443">
    <property type="entry name" value="UCH"/>
    <property type="match status" value="1"/>
</dbReference>
<accession>A0A9D4C5P9</accession>
<dbReference type="AlphaFoldDB" id="A0A9D4C5P9"/>
<evidence type="ECO:0000256" key="3">
    <source>
        <dbReference type="SAM" id="MobiDB-lite"/>
    </source>
</evidence>
<dbReference type="InterPro" id="IPR038765">
    <property type="entry name" value="Papain-like_cys_pep_sf"/>
</dbReference>
<protein>
    <recommendedName>
        <fullName evidence="2">ubiquitinyl hydrolase 1</fullName>
        <ecNumber evidence="2">3.4.19.12</ecNumber>
    </recommendedName>
</protein>
<reference evidence="5" key="1">
    <citation type="journal article" date="2019" name="bioRxiv">
        <title>The Genome of the Zebra Mussel, Dreissena polymorpha: A Resource for Invasive Species Research.</title>
        <authorList>
            <person name="McCartney M.A."/>
            <person name="Auch B."/>
            <person name="Kono T."/>
            <person name="Mallez S."/>
            <person name="Zhang Y."/>
            <person name="Obille A."/>
            <person name="Becker A."/>
            <person name="Abrahante J.E."/>
            <person name="Garbe J."/>
            <person name="Badalamenti J.P."/>
            <person name="Herman A."/>
            <person name="Mangelson H."/>
            <person name="Liachko I."/>
            <person name="Sullivan S."/>
            <person name="Sone E.D."/>
            <person name="Koren S."/>
            <person name="Silverstein K.A.T."/>
            <person name="Beckman K.B."/>
            <person name="Gohl D.M."/>
        </authorList>
    </citation>
    <scope>NUCLEOTIDE SEQUENCE</scope>
    <source>
        <strain evidence="5">Duluth1</strain>
        <tissue evidence="5">Whole animal</tissue>
    </source>
</reference>
<organism evidence="5 6">
    <name type="scientific">Dreissena polymorpha</name>
    <name type="common">Zebra mussel</name>
    <name type="synonym">Mytilus polymorpha</name>
    <dbReference type="NCBI Taxonomy" id="45954"/>
    <lineage>
        <taxon>Eukaryota</taxon>
        <taxon>Metazoa</taxon>
        <taxon>Spiralia</taxon>
        <taxon>Lophotrochozoa</taxon>
        <taxon>Mollusca</taxon>
        <taxon>Bivalvia</taxon>
        <taxon>Autobranchia</taxon>
        <taxon>Heteroconchia</taxon>
        <taxon>Euheterodonta</taxon>
        <taxon>Imparidentia</taxon>
        <taxon>Neoheterodontei</taxon>
        <taxon>Myida</taxon>
        <taxon>Dreissenoidea</taxon>
        <taxon>Dreissenidae</taxon>
        <taxon>Dreissena</taxon>
    </lineage>
</organism>
<feature type="region of interest" description="Disordered" evidence="3">
    <location>
        <begin position="1"/>
        <end position="30"/>
    </location>
</feature>
<evidence type="ECO:0000256" key="1">
    <source>
        <dbReference type="ARBA" id="ARBA00000707"/>
    </source>
</evidence>
<feature type="domain" description="USP" evidence="4">
    <location>
        <begin position="214"/>
        <end position="488"/>
    </location>
</feature>
<comment type="catalytic activity">
    <reaction evidence="1">
        <text>Thiol-dependent hydrolysis of ester, thioester, amide, peptide and isopeptide bonds formed by the C-terminal Gly of ubiquitin (a 76-residue protein attached to proteins as an intracellular targeting signal).</text>
        <dbReference type="EC" id="3.4.19.12"/>
    </reaction>
</comment>
<dbReference type="GO" id="GO:0005852">
    <property type="term" value="C:eukaryotic translation initiation factor 3 complex"/>
    <property type="evidence" value="ECO:0007669"/>
    <property type="project" value="InterPro"/>
</dbReference>
<evidence type="ECO:0000313" key="5">
    <source>
        <dbReference type="EMBL" id="KAH3717586.1"/>
    </source>
</evidence>
<feature type="compositionally biased region" description="Polar residues" evidence="3">
    <location>
        <begin position="53"/>
        <end position="62"/>
    </location>
</feature>
<dbReference type="InterPro" id="IPR028889">
    <property type="entry name" value="USP"/>
</dbReference>
<dbReference type="EMBL" id="JAIWYP010000013">
    <property type="protein sequence ID" value="KAH3717586.1"/>
    <property type="molecule type" value="Genomic_DNA"/>
</dbReference>
<dbReference type="PANTHER" id="PTHR21646">
    <property type="entry name" value="UBIQUITIN CARBOXYL-TERMINAL HYDROLASE"/>
    <property type="match status" value="1"/>
</dbReference>